<dbReference type="EMBL" id="MT553337">
    <property type="protein sequence ID" value="QKO02461.1"/>
    <property type="molecule type" value="Genomic_DNA"/>
</dbReference>
<evidence type="ECO:0000313" key="2">
    <source>
        <dbReference type="Proteomes" id="UP000509248"/>
    </source>
</evidence>
<proteinExistence type="predicted"/>
<accession>A0A6N0A3Y1</accession>
<dbReference type="KEGG" id="vg:64871652"/>
<sequence length="56" mass="6655">MGTKTKDRQRVRHCDFYNYTPDADDYEAWDWVHSCCGGPWLERPFGHYADCPSRLT</sequence>
<organism evidence="1 2">
    <name type="scientific">Mycobacterium phage DroogsArmy</name>
    <dbReference type="NCBI Taxonomy" id="2744011"/>
    <lineage>
        <taxon>Viruses</taxon>
        <taxon>Duplodnaviria</taxon>
        <taxon>Heunggongvirae</taxon>
        <taxon>Uroviricota</taxon>
        <taxon>Caudoviricetes</taxon>
        <taxon>Timshelvirus</taxon>
        <taxon>Timshelvirus droogsarmy</taxon>
    </lineage>
</organism>
<protein>
    <submittedName>
        <fullName evidence="1">Uncharacterized protein</fullName>
    </submittedName>
</protein>
<keyword evidence="2" id="KW-1185">Reference proteome</keyword>
<dbReference type="Proteomes" id="UP000509248">
    <property type="component" value="Segment"/>
</dbReference>
<dbReference type="RefSeq" id="YP_010062019.1">
    <property type="nucleotide sequence ID" value="NC_054789.1"/>
</dbReference>
<reference evidence="1 2" key="1">
    <citation type="submission" date="2020-06" db="EMBL/GenBank/DDBJ databases">
        <authorList>
            <person name="Fast K.M."/>
            <person name="Johnson K."/>
            <person name="Mayfield K.N."/>
            <person name="Stephens L.A."/>
            <person name="Reid T.H."/>
            <person name="Ryan E.D."/>
            <person name="Keener T.W."/>
            <person name="Sandel M.W."/>
            <person name="Garlena R.A."/>
            <person name="Russell D.A."/>
            <person name="Pope W.H."/>
            <person name="Jacobs-Sera D."/>
            <person name="Hatfull G.F."/>
        </authorList>
    </citation>
    <scope>NUCLEOTIDE SEQUENCE [LARGE SCALE GENOMIC DNA]</scope>
</reference>
<evidence type="ECO:0000313" key="1">
    <source>
        <dbReference type="EMBL" id="QKO02461.1"/>
    </source>
</evidence>
<gene>
    <name evidence="1" type="primary">65</name>
    <name evidence="1" type="ORF">SEA_DROOGSARMY_65</name>
</gene>
<name>A0A6N0A3Y1_9CAUD</name>
<dbReference type="GeneID" id="64871652"/>